<dbReference type="PANTHER" id="PTHR42749">
    <property type="entry name" value="CELL SHAPE-DETERMINING PROTEIN MREB"/>
    <property type="match status" value="1"/>
</dbReference>
<evidence type="ECO:0000313" key="5">
    <source>
        <dbReference type="EMBL" id="BET39248.1"/>
    </source>
</evidence>
<dbReference type="EMBL" id="AP028955">
    <property type="protein sequence ID" value="BET39248.1"/>
    <property type="molecule type" value="Genomic_DNA"/>
</dbReference>
<gene>
    <name evidence="5" type="primary">mreB</name>
    <name evidence="5" type="ORF">SAP269_18370</name>
</gene>
<keyword evidence="6" id="KW-1185">Reference proteome</keyword>
<comment type="subcellular location">
    <subcellularLocation>
        <location evidence="1">Cytoplasm</location>
    </subcellularLocation>
</comment>
<dbReference type="PANTHER" id="PTHR42749:SF1">
    <property type="entry name" value="CELL SHAPE-DETERMINING PROTEIN MREB"/>
    <property type="match status" value="1"/>
</dbReference>
<accession>A0ABN7BYL9</accession>
<organism evidence="5 6">
    <name type="scientific">Spiroplasma ixodetis</name>
    <dbReference type="NCBI Taxonomy" id="2141"/>
    <lineage>
        <taxon>Bacteria</taxon>
        <taxon>Bacillati</taxon>
        <taxon>Mycoplasmatota</taxon>
        <taxon>Mollicutes</taxon>
        <taxon>Entomoplasmatales</taxon>
        <taxon>Spiroplasmataceae</taxon>
        <taxon>Spiroplasma</taxon>
    </lineage>
</organism>
<evidence type="ECO:0000256" key="2">
    <source>
        <dbReference type="ARBA" id="ARBA00022490"/>
    </source>
</evidence>
<reference evidence="6" key="1">
    <citation type="journal article" date="2024" name="FEMS Microbiol. Lett.">
        <title>Genomic insights into Spiroplasma endosymbionts that induce male-killing and protective phenotypes in the pea aphid.</title>
        <authorList>
            <person name="Arai H."/>
            <person name="Legeai F."/>
            <person name="Kageyama D."/>
            <person name="Sugio A."/>
            <person name="Simon J.C."/>
        </authorList>
    </citation>
    <scope>NUCLEOTIDE SEQUENCE [LARGE SCALE GENOMIC DNA]</scope>
    <source>
        <strain evidence="6">sAp269</strain>
    </source>
</reference>
<keyword evidence="4" id="KW-0067">ATP-binding</keyword>
<dbReference type="InterPro" id="IPR056546">
    <property type="entry name" value="MreB_MamK-like"/>
</dbReference>
<evidence type="ECO:0000256" key="1">
    <source>
        <dbReference type="ARBA" id="ARBA00004496"/>
    </source>
</evidence>
<evidence type="ECO:0000256" key="3">
    <source>
        <dbReference type="ARBA" id="ARBA00022741"/>
    </source>
</evidence>
<dbReference type="RefSeq" id="WP_353306089.1">
    <property type="nucleotide sequence ID" value="NZ_AP028955.1"/>
</dbReference>
<protein>
    <submittedName>
        <fullName evidence="5">Cell shape-determining protein MreB</fullName>
    </submittedName>
</protein>
<evidence type="ECO:0000313" key="6">
    <source>
        <dbReference type="Proteomes" id="UP001473424"/>
    </source>
</evidence>
<name>A0ABN7BYL9_9MOLU</name>
<dbReference type="Gene3D" id="3.30.420.40">
    <property type="match status" value="2"/>
</dbReference>
<keyword evidence="3" id="KW-0547">Nucleotide-binding</keyword>
<proteinExistence type="predicted"/>
<dbReference type="Proteomes" id="UP001473424">
    <property type="component" value="Chromosome"/>
</dbReference>
<dbReference type="InterPro" id="IPR043129">
    <property type="entry name" value="ATPase_NBD"/>
</dbReference>
<keyword evidence="2" id="KW-0963">Cytoplasm</keyword>
<dbReference type="SUPFAM" id="SSF53067">
    <property type="entry name" value="Actin-like ATPase domain"/>
    <property type="match status" value="2"/>
</dbReference>
<evidence type="ECO:0000256" key="4">
    <source>
        <dbReference type="ARBA" id="ARBA00022840"/>
    </source>
</evidence>
<sequence length="379" mass="41654">MATKIEVANDGHNNQDVNIVSLDLGTRNLIVRVNGRVVYSQPSAIVFDTENGEVFIGEAALLMKEKTPSNKIFREPMANGVINDNNALIALLTEIFTQIIDVKAEKIWENSVALVAIPSKVYKLDRTVLREILQGKKIAKIPIYSDKFPNRYNANNESVMKAEKVVIVPEVKLAAIGAGEALWDASGVFILDIGGGTSDCAILSSGEVIVQDSIPIAGNDIERSIKEHFEKMHYISLSSMEAEKTKISAGIWIDGEKDSENKITIHGKSTKTKKPEQITVPKQEVARVVTEAFEPIVALCSDIIDKAGPAFSEMIMKDGLTITGGGALFENITTYLKKRLNLEHVVSANNPRECVIRGTQAYETHKQDVYEKGFIRPSN</sequence>
<dbReference type="Pfam" id="PF06723">
    <property type="entry name" value="MreB_Mbl"/>
    <property type="match status" value="2"/>
</dbReference>